<dbReference type="Proteomes" id="UP001310594">
    <property type="component" value="Unassembled WGS sequence"/>
</dbReference>
<comment type="caution">
    <text evidence="2">The sequence shown here is derived from an EMBL/GenBank/DDBJ whole genome shotgun (WGS) entry which is preliminary data.</text>
</comment>
<organism evidence="2 3">
    <name type="scientific">Elasticomyces elasticus</name>
    <dbReference type="NCBI Taxonomy" id="574655"/>
    <lineage>
        <taxon>Eukaryota</taxon>
        <taxon>Fungi</taxon>
        <taxon>Dikarya</taxon>
        <taxon>Ascomycota</taxon>
        <taxon>Pezizomycotina</taxon>
        <taxon>Dothideomycetes</taxon>
        <taxon>Dothideomycetidae</taxon>
        <taxon>Mycosphaerellales</taxon>
        <taxon>Teratosphaeriaceae</taxon>
        <taxon>Elasticomyces</taxon>
    </lineage>
</organism>
<evidence type="ECO:0000256" key="1">
    <source>
        <dbReference type="SAM" id="MobiDB-lite"/>
    </source>
</evidence>
<proteinExistence type="predicted"/>
<name>A0AAN8A492_9PEZI</name>
<feature type="region of interest" description="Disordered" evidence="1">
    <location>
        <begin position="323"/>
        <end position="352"/>
    </location>
</feature>
<reference evidence="2" key="1">
    <citation type="submission" date="2023-08" db="EMBL/GenBank/DDBJ databases">
        <title>Black Yeasts Isolated from many extreme environments.</title>
        <authorList>
            <person name="Coleine C."/>
            <person name="Stajich J.E."/>
            <person name="Selbmann L."/>
        </authorList>
    </citation>
    <scope>NUCLEOTIDE SEQUENCE</scope>
    <source>
        <strain evidence="2">CCFEE 5810</strain>
    </source>
</reference>
<gene>
    <name evidence="2" type="ORF">LTR97_004122</name>
</gene>
<evidence type="ECO:0000313" key="3">
    <source>
        <dbReference type="Proteomes" id="UP001310594"/>
    </source>
</evidence>
<protein>
    <recommendedName>
        <fullName evidence="4">F-box domain-containing protein</fullName>
    </recommendedName>
</protein>
<dbReference type="AlphaFoldDB" id="A0AAN8A492"/>
<dbReference type="EMBL" id="JAVRQU010000005">
    <property type="protein sequence ID" value="KAK5703173.1"/>
    <property type="molecule type" value="Genomic_DNA"/>
</dbReference>
<sequence length="400" mass="44267">MAATQRALGTPELLEQILLHLSLRELLTVKSVDGHFAAVIEGSAMIGKVLYLQPITGTVVAWAPQVNFDGSSTPTNEKGEWRTVGGKVTDTFVPILNPFMVATKQAYSDRSGHLMQSPKKVGLEISKTFDVSDDPFASQEDREFASHRLNLTYKYSNVYATQATLGSIVGMLVTQPPCSTIHLLHRSVDPARKQSNGYYDRFGLRKRVWQYQNPFGVRVGMLLNEMMDGAPSIEDQNKQKNKIEKRTKQIRAGYQGGTEELVDGVVGRKDALLSFAALTDWYANEITKPENVKQPPKERKGGPDPMIALCAATKGLSMALLDRNASSERTTGQTSDRKPATEPESLPVAAKQDGANSYTADYGIVGATRWLVLRGTIDTITGWEMLRIFELSEEELRKQR</sequence>
<evidence type="ECO:0008006" key="4">
    <source>
        <dbReference type="Google" id="ProtNLM"/>
    </source>
</evidence>
<accession>A0AAN8A492</accession>
<evidence type="ECO:0000313" key="2">
    <source>
        <dbReference type="EMBL" id="KAK5703173.1"/>
    </source>
</evidence>